<accession>A0A1U7N4F8</accession>
<organism evidence="1 2">
    <name type="scientific">Moorena bouillonii PNG</name>
    <dbReference type="NCBI Taxonomy" id="568701"/>
    <lineage>
        <taxon>Bacteria</taxon>
        <taxon>Bacillati</taxon>
        <taxon>Cyanobacteriota</taxon>
        <taxon>Cyanophyceae</taxon>
        <taxon>Coleofasciculales</taxon>
        <taxon>Coleofasciculaceae</taxon>
        <taxon>Moorena</taxon>
    </lineage>
</organism>
<protein>
    <submittedName>
        <fullName evidence="1">Uncharacterized protein</fullName>
    </submittedName>
</protein>
<proteinExistence type="predicted"/>
<gene>
    <name evidence="1" type="ORF">BJP37_19280</name>
</gene>
<sequence length="66" mass="7326">MFAVPDIRCKHSALSYQLSAISYQLSTINYQLAGALTARGQMSKTSKDFQPAVLARNLVYYLPLIS</sequence>
<dbReference type="Proteomes" id="UP000186657">
    <property type="component" value="Unassembled WGS sequence"/>
</dbReference>
<evidence type="ECO:0000313" key="2">
    <source>
        <dbReference type="Proteomes" id="UP000186657"/>
    </source>
</evidence>
<name>A0A1U7N4F8_9CYAN</name>
<comment type="caution">
    <text evidence="1">The sequence shown here is derived from an EMBL/GenBank/DDBJ whole genome shotgun (WGS) entry which is preliminary data.</text>
</comment>
<evidence type="ECO:0000313" key="1">
    <source>
        <dbReference type="EMBL" id="OLT60840.1"/>
    </source>
</evidence>
<dbReference type="EMBL" id="MKZS01000001">
    <property type="protein sequence ID" value="OLT60840.1"/>
    <property type="molecule type" value="Genomic_DNA"/>
</dbReference>
<dbReference type="AlphaFoldDB" id="A0A1U7N4F8"/>
<keyword evidence="2" id="KW-1185">Reference proteome</keyword>
<reference evidence="1 2" key="1">
    <citation type="submission" date="2016-10" db="EMBL/GenBank/DDBJ databases">
        <title>Comparative genomics uncovers the prolific and rare metabolic potential of the cyanobacterial genus Moorea.</title>
        <authorList>
            <person name="Leao T."/>
            <person name="Castelao G."/>
            <person name="Korobeynikov A."/>
            <person name="Monroe E.A."/>
            <person name="Podell S."/>
            <person name="Glukhov E."/>
            <person name="Allen E."/>
            <person name="Gerwick W.H."/>
            <person name="Gerwick L."/>
        </authorList>
    </citation>
    <scope>NUCLEOTIDE SEQUENCE [LARGE SCALE GENOMIC DNA]</scope>
    <source>
        <strain evidence="1 2">PNG5-198</strain>
    </source>
</reference>